<sequence>VDVAGPFWNQADGQKWVDDPEGTDYTNPVLYREVTLRPLEFYRNDLGIDATGNFTITVLGGGTDGELAVSYDTALRGGTFTKGEEVVVLLSEGVFYLREGPVDAIQPLLGGFGVLHRQVEDDGLVVFAPEMFGTPPGAAVSLRPSLGFTETEVSEIVGSIRDEPRAEWEWLVNRRTAADVEEMLRKDKELIRQSEEDRTVTTIEPGG</sequence>
<accession>A0A3B0T5X9</accession>
<name>A0A3B0T5X9_9ZZZZ</name>
<reference evidence="1" key="1">
    <citation type="submission" date="2018-06" db="EMBL/GenBank/DDBJ databases">
        <authorList>
            <person name="Zhirakovskaya E."/>
        </authorList>
    </citation>
    <scope>NUCLEOTIDE SEQUENCE</scope>
</reference>
<protein>
    <submittedName>
        <fullName evidence="1">Uncharacterized protein</fullName>
    </submittedName>
</protein>
<dbReference type="EMBL" id="UOEK01000488">
    <property type="protein sequence ID" value="VAW08747.1"/>
    <property type="molecule type" value="Genomic_DNA"/>
</dbReference>
<organism evidence="1">
    <name type="scientific">hydrothermal vent metagenome</name>
    <dbReference type="NCBI Taxonomy" id="652676"/>
    <lineage>
        <taxon>unclassified sequences</taxon>
        <taxon>metagenomes</taxon>
        <taxon>ecological metagenomes</taxon>
    </lineage>
</organism>
<gene>
    <name evidence="1" type="ORF">MNBD_ACTINO02-1586</name>
</gene>
<evidence type="ECO:0000313" key="1">
    <source>
        <dbReference type="EMBL" id="VAW08747.1"/>
    </source>
</evidence>
<feature type="non-terminal residue" evidence="1">
    <location>
        <position position="1"/>
    </location>
</feature>
<dbReference type="AlphaFoldDB" id="A0A3B0T5X9"/>
<proteinExistence type="predicted"/>